<name>A0A518G8D6_9BACT</name>
<gene>
    <name evidence="1" type="ORF">Q31a_31720</name>
</gene>
<proteinExistence type="predicted"/>
<evidence type="ECO:0000313" key="2">
    <source>
        <dbReference type="Proteomes" id="UP000318017"/>
    </source>
</evidence>
<dbReference type="Proteomes" id="UP000318017">
    <property type="component" value="Chromosome"/>
</dbReference>
<dbReference type="KEGG" id="ahel:Q31a_31720"/>
<evidence type="ECO:0000313" key="1">
    <source>
        <dbReference type="EMBL" id="QDV24850.1"/>
    </source>
</evidence>
<keyword evidence="2" id="KW-1185">Reference proteome</keyword>
<protein>
    <submittedName>
        <fullName evidence="1">Uncharacterized protein</fullName>
    </submittedName>
</protein>
<dbReference type="AlphaFoldDB" id="A0A518G8D6"/>
<reference evidence="1 2" key="1">
    <citation type="submission" date="2019-02" db="EMBL/GenBank/DDBJ databases">
        <title>Deep-cultivation of Planctomycetes and their phenomic and genomic characterization uncovers novel biology.</title>
        <authorList>
            <person name="Wiegand S."/>
            <person name="Jogler M."/>
            <person name="Boedeker C."/>
            <person name="Pinto D."/>
            <person name="Vollmers J."/>
            <person name="Rivas-Marin E."/>
            <person name="Kohn T."/>
            <person name="Peeters S.H."/>
            <person name="Heuer A."/>
            <person name="Rast P."/>
            <person name="Oberbeckmann S."/>
            <person name="Bunk B."/>
            <person name="Jeske O."/>
            <person name="Meyerdierks A."/>
            <person name="Storesund J.E."/>
            <person name="Kallscheuer N."/>
            <person name="Luecker S."/>
            <person name="Lage O.M."/>
            <person name="Pohl T."/>
            <person name="Merkel B.J."/>
            <person name="Hornburger P."/>
            <person name="Mueller R.-W."/>
            <person name="Bruemmer F."/>
            <person name="Labrenz M."/>
            <person name="Spormann A.M."/>
            <person name="Op den Camp H."/>
            <person name="Overmann J."/>
            <person name="Amann R."/>
            <person name="Jetten M.S.M."/>
            <person name="Mascher T."/>
            <person name="Medema M.H."/>
            <person name="Devos D.P."/>
            <person name="Kaster A.-K."/>
            <person name="Ovreas L."/>
            <person name="Rohde M."/>
            <person name="Galperin M.Y."/>
            <person name="Jogler C."/>
        </authorList>
    </citation>
    <scope>NUCLEOTIDE SEQUENCE [LARGE SCALE GENOMIC DNA]</scope>
    <source>
        <strain evidence="1 2">Q31a</strain>
    </source>
</reference>
<accession>A0A518G8D6</accession>
<sequence length="59" mass="6808">MISRPRSRCSELTSQNWLAAKQLNRCRRTKRETTRHLGIMTAHLIQCYAINSGINLPPN</sequence>
<organism evidence="1 2">
    <name type="scientific">Aureliella helgolandensis</name>
    <dbReference type="NCBI Taxonomy" id="2527968"/>
    <lineage>
        <taxon>Bacteria</taxon>
        <taxon>Pseudomonadati</taxon>
        <taxon>Planctomycetota</taxon>
        <taxon>Planctomycetia</taxon>
        <taxon>Pirellulales</taxon>
        <taxon>Pirellulaceae</taxon>
        <taxon>Aureliella</taxon>
    </lineage>
</organism>
<dbReference type="EMBL" id="CP036298">
    <property type="protein sequence ID" value="QDV24850.1"/>
    <property type="molecule type" value="Genomic_DNA"/>
</dbReference>